<accession>A0A3M9N372</accession>
<evidence type="ECO:0000313" key="2">
    <source>
        <dbReference type="EMBL" id="RNI32251.1"/>
    </source>
</evidence>
<keyword evidence="3" id="KW-1185">Reference proteome</keyword>
<dbReference type="AlphaFoldDB" id="A0A3M9N372"/>
<dbReference type="EMBL" id="RJJE01000002">
    <property type="protein sequence ID" value="RNI32251.1"/>
    <property type="molecule type" value="Genomic_DNA"/>
</dbReference>
<protein>
    <submittedName>
        <fullName evidence="2">Uncharacterized protein</fullName>
    </submittedName>
</protein>
<dbReference type="Proteomes" id="UP000271010">
    <property type="component" value="Unassembled WGS sequence"/>
</dbReference>
<name>A0A3M9N372_9BACT</name>
<gene>
    <name evidence="2" type="ORF">EFA69_02680</name>
</gene>
<reference evidence="2 3" key="1">
    <citation type="submission" date="2018-11" db="EMBL/GenBank/DDBJ databases">
        <title>Rufibacter latericius sp. nov., isolated from water in Baiyang Lake.</title>
        <authorList>
            <person name="Yang Y."/>
        </authorList>
    </citation>
    <scope>NUCLEOTIDE SEQUENCE [LARGE SCALE GENOMIC DNA]</scope>
    <source>
        <strain evidence="2 3">MCC P1</strain>
    </source>
</reference>
<feature type="compositionally biased region" description="Basic and acidic residues" evidence="1">
    <location>
        <begin position="103"/>
        <end position="116"/>
    </location>
</feature>
<feature type="region of interest" description="Disordered" evidence="1">
    <location>
        <begin position="87"/>
        <end position="125"/>
    </location>
</feature>
<proteinExistence type="predicted"/>
<dbReference type="RefSeq" id="WP_148041238.1">
    <property type="nucleotide sequence ID" value="NZ_RJJE01000002.1"/>
</dbReference>
<comment type="caution">
    <text evidence="2">The sequence shown here is derived from an EMBL/GenBank/DDBJ whole genome shotgun (WGS) entry which is preliminary data.</text>
</comment>
<evidence type="ECO:0000313" key="3">
    <source>
        <dbReference type="Proteomes" id="UP000271010"/>
    </source>
</evidence>
<sequence>MQFKNSASFLRQGVLCPFNTILKLQTFLTMESSKNQEQVNPELFNLDESNDQIFSFDEDEMPIEQLEQLEKESDERLFGKYGDIQEELGDDDWNWPIQSKNSEPAENKEGQDDLKHFNPKTLFGH</sequence>
<organism evidence="2 3">
    <name type="scientific">Rufibacter immobilis</name>
    <dbReference type="NCBI Taxonomy" id="1348778"/>
    <lineage>
        <taxon>Bacteria</taxon>
        <taxon>Pseudomonadati</taxon>
        <taxon>Bacteroidota</taxon>
        <taxon>Cytophagia</taxon>
        <taxon>Cytophagales</taxon>
        <taxon>Hymenobacteraceae</taxon>
        <taxon>Rufibacter</taxon>
    </lineage>
</organism>
<evidence type="ECO:0000256" key="1">
    <source>
        <dbReference type="SAM" id="MobiDB-lite"/>
    </source>
</evidence>